<dbReference type="RefSeq" id="WP_090613770.1">
    <property type="nucleotide sequence ID" value="NZ_FOFD01000001.1"/>
</dbReference>
<dbReference type="Gene3D" id="3.40.50.2300">
    <property type="match status" value="1"/>
</dbReference>
<dbReference type="GO" id="GO:0000160">
    <property type="term" value="P:phosphorelay signal transduction system"/>
    <property type="evidence" value="ECO:0007669"/>
    <property type="project" value="InterPro"/>
</dbReference>
<keyword evidence="4" id="KW-1185">Reference proteome</keyword>
<accession>A0A1H9BR99</accession>
<dbReference type="InterPro" id="IPR001789">
    <property type="entry name" value="Sig_transdc_resp-reg_receiver"/>
</dbReference>
<protein>
    <submittedName>
        <fullName evidence="3">CheY chemotaxis protein or a CheY-like REC (Receiver) domain</fullName>
    </submittedName>
</protein>
<evidence type="ECO:0000313" key="3">
    <source>
        <dbReference type="EMBL" id="SEP91415.1"/>
    </source>
</evidence>
<dbReference type="SUPFAM" id="SSF52172">
    <property type="entry name" value="CheY-like"/>
    <property type="match status" value="1"/>
</dbReference>
<dbReference type="InterPro" id="IPR011006">
    <property type="entry name" value="CheY-like_superfamily"/>
</dbReference>
<dbReference type="AlphaFoldDB" id="A0A1H9BR99"/>
<keyword evidence="1" id="KW-0597">Phosphoprotein</keyword>
<dbReference type="PROSITE" id="PS50110">
    <property type="entry name" value="RESPONSE_REGULATORY"/>
    <property type="match status" value="1"/>
</dbReference>
<dbReference type="EMBL" id="FOFD01000001">
    <property type="protein sequence ID" value="SEP91415.1"/>
    <property type="molecule type" value="Genomic_DNA"/>
</dbReference>
<gene>
    <name evidence="3" type="ORF">SAMN04489841_0828</name>
</gene>
<dbReference type="Proteomes" id="UP000199114">
    <property type="component" value="Unassembled WGS sequence"/>
</dbReference>
<dbReference type="CDD" id="cd17557">
    <property type="entry name" value="REC_Rcp-like"/>
    <property type="match status" value="1"/>
</dbReference>
<name>A0A1H9BR99_9EURY</name>
<dbReference type="InterPro" id="IPR052893">
    <property type="entry name" value="TCS_response_regulator"/>
</dbReference>
<reference evidence="4" key="1">
    <citation type="submission" date="2016-10" db="EMBL/GenBank/DDBJ databases">
        <authorList>
            <person name="Varghese N."/>
            <person name="Submissions S."/>
        </authorList>
    </citation>
    <scope>NUCLEOTIDE SEQUENCE [LARGE SCALE GENOMIC DNA]</scope>
    <source>
        <strain evidence="4">DSM 25055</strain>
    </source>
</reference>
<dbReference type="OrthoDB" id="3369at2157"/>
<dbReference type="PANTHER" id="PTHR44520">
    <property type="entry name" value="RESPONSE REGULATOR RCP1-RELATED"/>
    <property type="match status" value="1"/>
</dbReference>
<sequence length="154" mass="16343">MNDAPPDSGETLTLLLVEDNPGDARLVEEALSDGRIADSLHVVSTGDEALAFVARRGEYADAPRPDLILLDWNLPGTSGEKVLEELGDDPAVNHIPVVVLTGSQAETDVVAAYSNHANACITKSGDPDAYNETIRAFEEFWLSVAQLPAADGDT</sequence>
<feature type="modified residue" description="4-aspartylphosphate" evidence="1">
    <location>
        <position position="71"/>
    </location>
</feature>
<proteinExistence type="predicted"/>
<evidence type="ECO:0000259" key="2">
    <source>
        <dbReference type="PROSITE" id="PS50110"/>
    </source>
</evidence>
<dbReference type="Pfam" id="PF00072">
    <property type="entry name" value="Response_reg"/>
    <property type="match status" value="1"/>
</dbReference>
<evidence type="ECO:0000256" key="1">
    <source>
        <dbReference type="PROSITE-ProRule" id="PRU00169"/>
    </source>
</evidence>
<organism evidence="3 4">
    <name type="scientific">Natrinema salaciae</name>
    <dbReference type="NCBI Taxonomy" id="1186196"/>
    <lineage>
        <taxon>Archaea</taxon>
        <taxon>Methanobacteriati</taxon>
        <taxon>Methanobacteriota</taxon>
        <taxon>Stenosarchaea group</taxon>
        <taxon>Halobacteria</taxon>
        <taxon>Halobacteriales</taxon>
        <taxon>Natrialbaceae</taxon>
        <taxon>Natrinema</taxon>
    </lineage>
</organism>
<evidence type="ECO:0000313" key="4">
    <source>
        <dbReference type="Proteomes" id="UP000199114"/>
    </source>
</evidence>
<dbReference type="STRING" id="1186196.SAMN04489841_0828"/>
<feature type="domain" description="Response regulatory" evidence="2">
    <location>
        <begin position="13"/>
        <end position="138"/>
    </location>
</feature>
<dbReference type="PANTHER" id="PTHR44520:SF2">
    <property type="entry name" value="RESPONSE REGULATOR RCP1"/>
    <property type="match status" value="1"/>
</dbReference>
<dbReference type="SMART" id="SM00448">
    <property type="entry name" value="REC"/>
    <property type="match status" value="1"/>
</dbReference>